<dbReference type="EMBL" id="CAJVQB010070733">
    <property type="protein sequence ID" value="CAG8842930.1"/>
    <property type="molecule type" value="Genomic_DNA"/>
</dbReference>
<keyword evidence="3" id="KW-1185">Reference proteome</keyword>
<feature type="non-terminal residue" evidence="2">
    <location>
        <position position="1"/>
    </location>
</feature>
<evidence type="ECO:0000313" key="3">
    <source>
        <dbReference type="Proteomes" id="UP000789901"/>
    </source>
</evidence>
<dbReference type="Proteomes" id="UP000789901">
    <property type="component" value="Unassembled WGS sequence"/>
</dbReference>
<reference evidence="2 3" key="1">
    <citation type="submission" date="2021-06" db="EMBL/GenBank/DDBJ databases">
        <authorList>
            <person name="Kallberg Y."/>
            <person name="Tangrot J."/>
            <person name="Rosling A."/>
        </authorList>
    </citation>
    <scope>NUCLEOTIDE SEQUENCE [LARGE SCALE GENOMIC DNA]</scope>
    <source>
        <strain evidence="2 3">120-4 pot B 10/14</strain>
    </source>
</reference>
<gene>
    <name evidence="2" type="ORF">GMARGA_LOCUS36256</name>
</gene>
<proteinExistence type="predicted"/>
<feature type="region of interest" description="Disordered" evidence="1">
    <location>
        <begin position="1"/>
        <end position="65"/>
    </location>
</feature>
<sequence length="65" mass="7524">KGKQNQSKQNLPRQFTTNPSHQNTLPHQFTPNPSRQSTPNPLRQNSSHQSTLHTTEHRSTQNLFH</sequence>
<organism evidence="2 3">
    <name type="scientific">Gigaspora margarita</name>
    <dbReference type="NCBI Taxonomy" id="4874"/>
    <lineage>
        <taxon>Eukaryota</taxon>
        <taxon>Fungi</taxon>
        <taxon>Fungi incertae sedis</taxon>
        <taxon>Mucoromycota</taxon>
        <taxon>Glomeromycotina</taxon>
        <taxon>Glomeromycetes</taxon>
        <taxon>Diversisporales</taxon>
        <taxon>Gigasporaceae</taxon>
        <taxon>Gigaspora</taxon>
    </lineage>
</organism>
<protein>
    <submittedName>
        <fullName evidence="2">335_t:CDS:1</fullName>
    </submittedName>
</protein>
<evidence type="ECO:0000256" key="1">
    <source>
        <dbReference type="SAM" id="MobiDB-lite"/>
    </source>
</evidence>
<comment type="caution">
    <text evidence="2">The sequence shown here is derived from an EMBL/GenBank/DDBJ whole genome shotgun (WGS) entry which is preliminary data.</text>
</comment>
<name>A0ABN7WXX9_GIGMA</name>
<feature type="compositionally biased region" description="Polar residues" evidence="1">
    <location>
        <begin position="1"/>
        <end position="53"/>
    </location>
</feature>
<evidence type="ECO:0000313" key="2">
    <source>
        <dbReference type="EMBL" id="CAG8842930.1"/>
    </source>
</evidence>
<accession>A0ABN7WXX9</accession>